<dbReference type="RefSeq" id="WP_144907788.1">
    <property type="nucleotide sequence ID" value="NZ_JACHOA010000002.1"/>
</dbReference>
<comment type="caution">
    <text evidence="3">The sequence shown here is derived from an EMBL/GenBank/DDBJ whole genome shotgun (WGS) entry which is preliminary data.</text>
</comment>
<sequence length="320" mass="33469">MVEETKDSLVESAPVVDAPAALPDVTEATPETAPETAVADTVEASVVEQPKAASPRKPRTPKVKARKAKAVEVATTEAEAPAETPAAEPVAEAVDVPAAKAVTPKARKPRVVKVKPVKQAAKPAIKARPAKPPVAVAPAAAVKPAAKRPFTATPSVKKTSASQFKAPAPRKELFAMATTTTEITEKMTAAFKEAQEKAKAALEKSQAAFGDAGAFAKGNVEAVVESSKIFASGLQEMTKGYVEETKSAFEAMTADVKDLTTVKSPTEFFEKQSALLRKNFDAAVAASSKNSEAMLKLANEAFQPISTRVSLAVEKIKHAA</sequence>
<name>A0A7W7A9G8_9SPHN</name>
<feature type="compositionally biased region" description="Basic residues" evidence="1">
    <location>
        <begin position="54"/>
        <end position="68"/>
    </location>
</feature>
<evidence type="ECO:0000313" key="4">
    <source>
        <dbReference type="Proteomes" id="UP000538566"/>
    </source>
</evidence>
<dbReference type="EMBL" id="JACHOA010000002">
    <property type="protein sequence ID" value="MBB4612791.1"/>
    <property type="molecule type" value="Genomic_DNA"/>
</dbReference>
<dbReference type="Proteomes" id="UP000538566">
    <property type="component" value="Unassembled WGS sequence"/>
</dbReference>
<keyword evidence="4" id="KW-1185">Reference proteome</keyword>
<dbReference type="InterPro" id="IPR010127">
    <property type="entry name" value="Phasin_subfam-1"/>
</dbReference>
<evidence type="ECO:0000313" key="3">
    <source>
        <dbReference type="EMBL" id="MBB4612791.1"/>
    </source>
</evidence>
<reference evidence="3 4" key="1">
    <citation type="submission" date="2020-08" db="EMBL/GenBank/DDBJ databases">
        <title>Genomic Encyclopedia of Type Strains, Phase IV (KMG-IV): sequencing the most valuable type-strain genomes for metagenomic binning, comparative biology and taxonomic classification.</title>
        <authorList>
            <person name="Goeker M."/>
        </authorList>
    </citation>
    <scope>NUCLEOTIDE SEQUENCE [LARGE SCALE GENOMIC DNA]</scope>
    <source>
        <strain evidence="3 4">DSM 17507</strain>
    </source>
</reference>
<dbReference type="InterPro" id="IPR018968">
    <property type="entry name" value="Phasin"/>
</dbReference>
<feature type="region of interest" description="Disordered" evidence="1">
    <location>
        <begin position="1"/>
        <end position="89"/>
    </location>
</feature>
<feature type="region of interest" description="Disordered" evidence="1">
    <location>
        <begin position="143"/>
        <end position="164"/>
    </location>
</feature>
<evidence type="ECO:0000259" key="2">
    <source>
        <dbReference type="Pfam" id="PF09361"/>
    </source>
</evidence>
<dbReference type="Pfam" id="PF09361">
    <property type="entry name" value="Phasin_2"/>
    <property type="match status" value="1"/>
</dbReference>
<gene>
    <name evidence="3" type="ORF">GGR37_001050</name>
</gene>
<organism evidence="3 4">
    <name type="scientific">Novosphingobium taihuense</name>
    <dbReference type="NCBI Taxonomy" id="260085"/>
    <lineage>
        <taxon>Bacteria</taxon>
        <taxon>Pseudomonadati</taxon>
        <taxon>Pseudomonadota</taxon>
        <taxon>Alphaproteobacteria</taxon>
        <taxon>Sphingomonadales</taxon>
        <taxon>Sphingomonadaceae</taxon>
        <taxon>Novosphingobium</taxon>
    </lineage>
</organism>
<dbReference type="OrthoDB" id="8479795at2"/>
<dbReference type="NCBIfam" id="TIGR01841">
    <property type="entry name" value="phasin"/>
    <property type="match status" value="1"/>
</dbReference>
<feature type="domain" description="Phasin" evidence="2">
    <location>
        <begin position="214"/>
        <end position="309"/>
    </location>
</feature>
<feature type="compositionally biased region" description="Low complexity" evidence="1">
    <location>
        <begin position="71"/>
        <end position="89"/>
    </location>
</feature>
<protein>
    <submittedName>
        <fullName evidence="3">Phasin family protein</fullName>
    </submittedName>
</protein>
<accession>A0A7W7A9G8</accession>
<proteinExistence type="predicted"/>
<feature type="compositionally biased region" description="Polar residues" evidence="1">
    <location>
        <begin position="152"/>
        <end position="163"/>
    </location>
</feature>
<dbReference type="AlphaFoldDB" id="A0A7W7A9G8"/>
<feature type="compositionally biased region" description="Low complexity" evidence="1">
    <location>
        <begin position="13"/>
        <end position="44"/>
    </location>
</feature>
<evidence type="ECO:0000256" key="1">
    <source>
        <dbReference type="SAM" id="MobiDB-lite"/>
    </source>
</evidence>